<reference evidence="10 11" key="1">
    <citation type="journal article" date="2024" name="Microbiology">
        <title>Methylomarinum rosea sp. nov., a novel halophilic methanotrophic bacterium from the hypersaline Lake Elton.</title>
        <authorList>
            <person name="Suleimanov R.Z."/>
            <person name="Oshkin I.Y."/>
            <person name="Danilova O.V."/>
            <person name="Suzina N.E."/>
            <person name="Dedysh S.N."/>
        </authorList>
    </citation>
    <scope>NUCLEOTIDE SEQUENCE [LARGE SCALE GENOMIC DNA]</scope>
    <source>
        <strain evidence="10 11">Ch1-1</strain>
    </source>
</reference>
<feature type="binding site" evidence="8">
    <location>
        <begin position="11"/>
        <end position="16"/>
    </location>
    <ligand>
        <name>ATP</name>
        <dbReference type="ChEBI" id="CHEBI:30616"/>
    </ligand>
</feature>
<keyword evidence="5 8" id="KW-0418">Kinase</keyword>
<dbReference type="KEGG" id="mech:Q9L42_006720"/>
<dbReference type="Proteomes" id="UP001225378">
    <property type="component" value="Chromosome"/>
</dbReference>
<evidence type="ECO:0000256" key="4">
    <source>
        <dbReference type="ARBA" id="ARBA00022741"/>
    </source>
</evidence>
<dbReference type="PANTHER" id="PTHR10695">
    <property type="entry name" value="DEPHOSPHO-COA KINASE-RELATED"/>
    <property type="match status" value="1"/>
</dbReference>
<dbReference type="CDD" id="cd02022">
    <property type="entry name" value="DPCK"/>
    <property type="match status" value="1"/>
</dbReference>
<keyword evidence="4 8" id="KW-0547">Nucleotide-binding</keyword>
<gene>
    <name evidence="8 10" type="primary">coaE</name>
    <name evidence="10" type="ORF">Q9L42_006720</name>
</gene>
<protein>
    <recommendedName>
        <fullName evidence="8 9">Dephospho-CoA kinase</fullName>
        <ecNumber evidence="8 9">2.7.1.24</ecNumber>
    </recommendedName>
    <alternativeName>
        <fullName evidence="8">Dephosphocoenzyme A kinase</fullName>
    </alternativeName>
</protein>
<dbReference type="PROSITE" id="PS51219">
    <property type="entry name" value="DPCK"/>
    <property type="match status" value="1"/>
</dbReference>
<accession>A0AAU7NXW5</accession>
<evidence type="ECO:0000256" key="3">
    <source>
        <dbReference type="ARBA" id="ARBA00022679"/>
    </source>
</evidence>
<comment type="catalytic activity">
    <reaction evidence="8">
        <text>3'-dephospho-CoA + ATP = ADP + CoA + H(+)</text>
        <dbReference type="Rhea" id="RHEA:18245"/>
        <dbReference type="ChEBI" id="CHEBI:15378"/>
        <dbReference type="ChEBI" id="CHEBI:30616"/>
        <dbReference type="ChEBI" id="CHEBI:57287"/>
        <dbReference type="ChEBI" id="CHEBI:57328"/>
        <dbReference type="ChEBI" id="CHEBI:456216"/>
        <dbReference type="EC" id="2.7.1.24"/>
    </reaction>
</comment>
<dbReference type="SUPFAM" id="SSF52540">
    <property type="entry name" value="P-loop containing nucleoside triphosphate hydrolases"/>
    <property type="match status" value="1"/>
</dbReference>
<evidence type="ECO:0000313" key="10">
    <source>
        <dbReference type="EMBL" id="XBS21810.1"/>
    </source>
</evidence>
<dbReference type="Gene3D" id="3.40.50.300">
    <property type="entry name" value="P-loop containing nucleotide triphosphate hydrolases"/>
    <property type="match status" value="1"/>
</dbReference>
<dbReference type="GO" id="GO:0005737">
    <property type="term" value="C:cytoplasm"/>
    <property type="evidence" value="ECO:0007669"/>
    <property type="project" value="UniProtKB-SubCell"/>
</dbReference>
<dbReference type="EMBL" id="CP157743">
    <property type="protein sequence ID" value="XBS21810.1"/>
    <property type="molecule type" value="Genomic_DNA"/>
</dbReference>
<dbReference type="EC" id="2.7.1.24" evidence="8 9"/>
<sequence>MLRIGLTGGIGCGKSTVSKLFQQLGAPVIDADVIAHSLVTTGQPALRQLENAFGSEIINADGSLDRAALRERVFAEPAEKKKLENILHPLIYAQIEAEIRQLRAPYCIVSIPLLLETNMTTRIDRVLVIDCPVETQIARVKQRDGLSTELINRIIASQVSRDTRLSRADDIIDNSKTPRQLAEQVKKLHNLYLKWS</sequence>
<dbReference type="RefSeq" id="WP_305909198.1">
    <property type="nucleotide sequence ID" value="NZ_CP157743.1"/>
</dbReference>
<organism evidence="10 11">
    <name type="scientific">Methylomarinum roseum</name>
    <dbReference type="NCBI Taxonomy" id="3067653"/>
    <lineage>
        <taxon>Bacteria</taxon>
        <taxon>Pseudomonadati</taxon>
        <taxon>Pseudomonadota</taxon>
        <taxon>Gammaproteobacteria</taxon>
        <taxon>Methylococcales</taxon>
        <taxon>Methylococcaceae</taxon>
        <taxon>Methylomarinum</taxon>
    </lineage>
</organism>
<comment type="subcellular location">
    <subcellularLocation>
        <location evidence="8">Cytoplasm</location>
    </subcellularLocation>
</comment>
<evidence type="ECO:0000256" key="6">
    <source>
        <dbReference type="ARBA" id="ARBA00022840"/>
    </source>
</evidence>
<comment type="function">
    <text evidence="8">Catalyzes the phosphorylation of the 3'-hydroxyl group of dephosphocoenzyme A to form coenzyme A.</text>
</comment>
<dbReference type="PANTHER" id="PTHR10695:SF46">
    <property type="entry name" value="BIFUNCTIONAL COENZYME A SYNTHASE-RELATED"/>
    <property type="match status" value="1"/>
</dbReference>
<evidence type="ECO:0000256" key="9">
    <source>
        <dbReference type="NCBIfam" id="TIGR00152"/>
    </source>
</evidence>
<dbReference type="GO" id="GO:0015937">
    <property type="term" value="P:coenzyme A biosynthetic process"/>
    <property type="evidence" value="ECO:0007669"/>
    <property type="project" value="UniProtKB-UniRule"/>
</dbReference>
<evidence type="ECO:0000256" key="5">
    <source>
        <dbReference type="ARBA" id="ARBA00022777"/>
    </source>
</evidence>
<evidence type="ECO:0000256" key="7">
    <source>
        <dbReference type="ARBA" id="ARBA00022993"/>
    </source>
</evidence>
<keyword evidence="6 8" id="KW-0067">ATP-binding</keyword>
<dbReference type="InterPro" id="IPR001977">
    <property type="entry name" value="Depp_CoAkinase"/>
</dbReference>
<dbReference type="FunFam" id="3.40.50.300:FF:000991">
    <property type="entry name" value="Dephospho-CoA kinase"/>
    <property type="match status" value="1"/>
</dbReference>
<dbReference type="NCBIfam" id="TIGR00152">
    <property type="entry name" value="dephospho-CoA kinase"/>
    <property type="match status" value="1"/>
</dbReference>
<comment type="similarity">
    <text evidence="1 8">Belongs to the CoaE family.</text>
</comment>
<comment type="pathway">
    <text evidence="8">Cofactor biosynthesis; coenzyme A biosynthesis; CoA from (R)-pantothenate: step 5/5.</text>
</comment>
<dbReference type="GO" id="GO:0004140">
    <property type="term" value="F:dephospho-CoA kinase activity"/>
    <property type="evidence" value="ECO:0007669"/>
    <property type="project" value="UniProtKB-UniRule"/>
</dbReference>
<evidence type="ECO:0000256" key="8">
    <source>
        <dbReference type="HAMAP-Rule" id="MF_00376"/>
    </source>
</evidence>
<dbReference type="HAMAP" id="MF_00376">
    <property type="entry name" value="Dephospho_CoA_kinase"/>
    <property type="match status" value="1"/>
</dbReference>
<evidence type="ECO:0000313" key="11">
    <source>
        <dbReference type="Proteomes" id="UP001225378"/>
    </source>
</evidence>
<keyword evidence="3 8" id="KW-0808">Transferase</keyword>
<keyword evidence="11" id="KW-1185">Reference proteome</keyword>
<name>A0AAU7NXW5_9GAMM</name>
<evidence type="ECO:0000256" key="1">
    <source>
        <dbReference type="ARBA" id="ARBA00009018"/>
    </source>
</evidence>
<evidence type="ECO:0000256" key="2">
    <source>
        <dbReference type="ARBA" id="ARBA00022490"/>
    </source>
</evidence>
<keyword evidence="2 8" id="KW-0963">Cytoplasm</keyword>
<dbReference type="AlphaFoldDB" id="A0AAU7NXW5"/>
<proteinExistence type="inferred from homology"/>
<keyword evidence="7 8" id="KW-0173">Coenzyme A biosynthesis</keyword>
<dbReference type="Pfam" id="PF01121">
    <property type="entry name" value="CoaE"/>
    <property type="match status" value="1"/>
</dbReference>
<dbReference type="GO" id="GO:0005524">
    <property type="term" value="F:ATP binding"/>
    <property type="evidence" value="ECO:0007669"/>
    <property type="project" value="UniProtKB-UniRule"/>
</dbReference>
<dbReference type="InterPro" id="IPR027417">
    <property type="entry name" value="P-loop_NTPase"/>
</dbReference>